<dbReference type="AlphaFoldDB" id="A0A380DMK8"/>
<dbReference type="GO" id="GO:0000721">
    <property type="term" value="F:(R,R)-butanediol dehydrogenase activity"/>
    <property type="evidence" value="ECO:0007669"/>
    <property type="project" value="UniProtKB-EC"/>
</dbReference>
<accession>A0A380DMK8</accession>
<dbReference type="Pfam" id="PF00106">
    <property type="entry name" value="adh_short"/>
    <property type="match status" value="1"/>
</dbReference>
<dbReference type="InterPro" id="IPR002347">
    <property type="entry name" value="SDR_fam"/>
</dbReference>
<gene>
    <name evidence="3" type="primary">butA_2</name>
    <name evidence="3" type="ORF">NCTC5664_00811</name>
</gene>
<reference evidence="3 4" key="1">
    <citation type="submission" date="2018-06" db="EMBL/GenBank/DDBJ databases">
        <authorList>
            <consortium name="Pathogen Informatics"/>
            <person name="Doyle S."/>
        </authorList>
    </citation>
    <scope>NUCLEOTIDE SEQUENCE [LARGE SCALE GENOMIC DNA]</scope>
    <source>
        <strain evidence="3 4">NCTC5664</strain>
    </source>
</reference>
<dbReference type="EC" id="1.1.1.4" evidence="3"/>
<organism evidence="3 4">
    <name type="scientific">Staphylococcus aureus</name>
    <dbReference type="NCBI Taxonomy" id="1280"/>
    <lineage>
        <taxon>Bacteria</taxon>
        <taxon>Bacillati</taxon>
        <taxon>Bacillota</taxon>
        <taxon>Bacilli</taxon>
        <taxon>Bacillales</taxon>
        <taxon>Staphylococcaceae</taxon>
        <taxon>Staphylococcus</taxon>
    </lineage>
</organism>
<keyword evidence="2 3" id="KW-0560">Oxidoreductase</keyword>
<dbReference type="SUPFAM" id="SSF51735">
    <property type="entry name" value="NAD(P)-binding Rossmann-fold domains"/>
    <property type="match status" value="1"/>
</dbReference>
<protein>
    <submittedName>
        <fullName evidence="3">(R,R)-butanediol dehydrogenase</fullName>
        <ecNumber evidence="3">1.1.1.304</ecNumber>
        <ecNumber evidence="3">1.1.1.4</ecNumber>
    </submittedName>
</protein>
<evidence type="ECO:0000313" key="4">
    <source>
        <dbReference type="Proteomes" id="UP000254502"/>
    </source>
</evidence>
<dbReference type="InterPro" id="IPR036291">
    <property type="entry name" value="NAD(P)-bd_dom_sf"/>
</dbReference>
<proteinExistence type="inferred from homology"/>
<comment type="similarity">
    <text evidence="1">Belongs to the short-chain dehydrogenases/reductases (SDR) family.</text>
</comment>
<evidence type="ECO:0000313" key="3">
    <source>
        <dbReference type="EMBL" id="SUK38279.1"/>
    </source>
</evidence>
<dbReference type="PANTHER" id="PTHR43669:SF14">
    <property type="entry name" value="OXIDOREDUCTASE"/>
    <property type="match status" value="1"/>
</dbReference>
<dbReference type="PANTHER" id="PTHR43669">
    <property type="entry name" value="5-KETO-D-GLUCONATE 5-REDUCTASE"/>
    <property type="match status" value="1"/>
</dbReference>
<evidence type="ECO:0000256" key="2">
    <source>
        <dbReference type="ARBA" id="ARBA00023002"/>
    </source>
</evidence>
<dbReference type="Proteomes" id="UP000254502">
    <property type="component" value="Unassembled WGS sequence"/>
</dbReference>
<dbReference type="Gene3D" id="3.40.50.720">
    <property type="entry name" value="NAD(P)-binding Rossmann-like Domain"/>
    <property type="match status" value="1"/>
</dbReference>
<name>A0A380DMK8_STAAU</name>
<evidence type="ECO:0000256" key="1">
    <source>
        <dbReference type="ARBA" id="ARBA00006484"/>
    </source>
</evidence>
<sequence length="46" mass="4802">MTNNKVALVTGGAQGIGFKIAERLVEDGFKVAVVDFNEEGAKSSCT</sequence>
<dbReference type="EC" id="1.1.1.304" evidence="3"/>
<dbReference type="GO" id="GO:0052588">
    <property type="term" value="F:diacetyl reductase ((S)-acetoin forming) (NAD+) activity"/>
    <property type="evidence" value="ECO:0007669"/>
    <property type="project" value="UniProtKB-EC"/>
</dbReference>
<dbReference type="EMBL" id="UHAQ01000002">
    <property type="protein sequence ID" value="SUK38279.1"/>
    <property type="molecule type" value="Genomic_DNA"/>
</dbReference>